<dbReference type="InterPro" id="IPR036097">
    <property type="entry name" value="HisK_dim/P_sf"/>
</dbReference>
<evidence type="ECO:0000256" key="7">
    <source>
        <dbReference type="ARBA" id="ARBA00022777"/>
    </source>
</evidence>
<organism evidence="14 15">
    <name type="scientific">Quadrisphaera setariae</name>
    <dbReference type="NCBI Taxonomy" id="2593304"/>
    <lineage>
        <taxon>Bacteria</taxon>
        <taxon>Bacillati</taxon>
        <taxon>Actinomycetota</taxon>
        <taxon>Actinomycetes</taxon>
        <taxon>Kineosporiales</taxon>
        <taxon>Kineosporiaceae</taxon>
        <taxon>Quadrisphaera</taxon>
    </lineage>
</organism>
<evidence type="ECO:0000256" key="11">
    <source>
        <dbReference type="SAM" id="Phobius"/>
    </source>
</evidence>
<dbReference type="SUPFAM" id="SSF47384">
    <property type="entry name" value="Homodimeric domain of signal transducing histidine kinase"/>
    <property type="match status" value="1"/>
</dbReference>
<dbReference type="RefSeq" id="WP_147927363.1">
    <property type="nucleotide sequence ID" value="NZ_VKAC01000009.1"/>
</dbReference>
<evidence type="ECO:0000256" key="6">
    <source>
        <dbReference type="ARBA" id="ARBA00022692"/>
    </source>
</evidence>
<keyword evidence="8 11" id="KW-1133">Transmembrane helix</keyword>
<dbReference type="GO" id="GO:0005886">
    <property type="term" value="C:plasma membrane"/>
    <property type="evidence" value="ECO:0007669"/>
    <property type="project" value="UniProtKB-SubCell"/>
</dbReference>
<gene>
    <name evidence="14" type="ORF">FMM08_15995</name>
</gene>
<dbReference type="InterPro" id="IPR050428">
    <property type="entry name" value="TCS_sensor_his_kinase"/>
</dbReference>
<dbReference type="SUPFAM" id="SSF55874">
    <property type="entry name" value="ATPase domain of HSP90 chaperone/DNA topoisomerase II/histidine kinase"/>
    <property type="match status" value="1"/>
</dbReference>
<dbReference type="Gene3D" id="1.10.287.130">
    <property type="match status" value="1"/>
</dbReference>
<dbReference type="PANTHER" id="PTHR45436:SF5">
    <property type="entry name" value="SENSOR HISTIDINE KINASE TRCS"/>
    <property type="match status" value="1"/>
</dbReference>
<dbReference type="OrthoDB" id="9786919at2"/>
<dbReference type="CDD" id="cd00075">
    <property type="entry name" value="HATPase"/>
    <property type="match status" value="1"/>
</dbReference>
<dbReference type="InterPro" id="IPR003660">
    <property type="entry name" value="HAMP_dom"/>
</dbReference>
<keyword evidence="10 11" id="KW-0472">Membrane</keyword>
<dbReference type="InterPro" id="IPR036890">
    <property type="entry name" value="HATPase_C_sf"/>
</dbReference>
<dbReference type="CDD" id="cd00082">
    <property type="entry name" value="HisKA"/>
    <property type="match status" value="1"/>
</dbReference>
<keyword evidence="4" id="KW-0597">Phosphoprotein</keyword>
<dbReference type="Pfam" id="PF00512">
    <property type="entry name" value="HisKA"/>
    <property type="match status" value="1"/>
</dbReference>
<sequence length="479" mass="49652">MQDDGAVNPPRRVGGGLGRLLPAALRARLAVLFAAAVAVVIAAAVGLLAFATDRQFDAAVDTGLDTRTSALRQALARGDVRVVREDPIAELVAPDGTLVETSPAASVLESRGARPSGGSFLPAKVLAEVRSTQAPVSDSLELPRQGRVRFTATPVSVPEAGSVLVVGTRMRELDEAETRLVLLFLAGAPVLVASLGLAGWVLAGAALRPVADLTRRAARLSAAELDQRLPQPPGGDEVAVLARTLNGMLDRLEQAVRREREFVDDAAHELRTPIAVLRGELELALRLGKDLPEDAAESLAAALGEAERLEHLAQDLLVLASAERGASARAAVDLAALAQREAPRLAAAHPVDVRVIGPAAVVDGDERALGRLLANLVANAESAGAARVRVRTSTLDAGQRVQLVVADDGRGFPPELVATATERFTRGDAARTRSSSGAGLGLAIVAAVVTDHGGELELGHDDELGGAAVVVRLPRARLG</sequence>
<dbReference type="PANTHER" id="PTHR45436">
    <property type="entry name" value="SENSOR HISTIDINE KINASE YKOH"/>
    <property type="match status" value="1"/>
</dbReference>
<keyword evidence="15" id="KW-1185">Reference proteome</keyword>
<protein>
    <recommendedName>
        <fullName evidence="3">histidine kinase</fullName>
        <ecNumber evidence="3">2.7.13.3</ecNumber>
    </recommendedName>
</protein>
<reference evidence="14 15" key="1">
    <citation type="submission" date="2019-07" db="EMBL/GenBank/DDBJ databases">
        <title>Quadrisphaera sp. strain DD2A genome sequencing and assembly.</title>
        <authorList>
            <person name="Kim I."/>
        </authorList>
    </citation>
    <scope>NUCLEOTIDE SEQUENCE [LARGE SCALE GENOMIC DNA]</scope>
    <source>
        <strain evidence="14 15">DD2A</strain>
    </source>
</reference>
<dbReference type="PROSITE" id="PS50109">
    <property type="entry name" value="HIS_KIN"/>
    <property type="match status" value="1"/>
</dbReference>
<dbReference type="SMART" id="SM00304">
    <property type="entry name" value="HAMP"/>
    <property type="match status" value="1"/>
</dbReference>
<evidence type="ECO:0000256" key="10">
    <source>
        <dbReference type="ARBA" id="ARBA00023136"/>
    </source>
</evidence>
<dbReference type="InterPro" id="IPR005467">
    <property type="entry name" value="His_kinase_dom"/>
</dbReference>
<keyword evidence="6 11" id="KW-0812">Transmembrane</keyword>
<evidence type="ECO:0000259" key="12">
    <source>
        <dbReference type="PROSITE" id="PS50109"/>
    </source>
</evidence>
<dbReference type="SUPFAM" id="SSF158472">
    <property type="entry name" value="HAMP domain-like"/>
    <property type="match status" value="1"/>
</dbReference>
<dbReference type="PRINTS" id="PR00344">
    <property type="entry name" value="BCTRLSENSOR"/>
</dbReference>
<evidence type="ECO:0000313" key="15">
    <source>
        <dbReference type="Proteomes" id="UP000321234"/>
    </source>
</evidence>
<comment type="catalytic activity">
    <reaction evidence="1">
        <text>ATP + protein L-histidine = ADP + protein N-phospho-L-histidine.</text>
        <dbReference type="EC" id="2.7.13.3"/>
    </reaction>
</comment>
<dbReference type="EC" id="2.7.13.3" evidence="3"/>
<evidence type="ECO:0000313" key="14">
    <source>
        <dbReference type="EMBL" id="TXR55357.1"/>
    </source>
</evidence>
<feature type="domain" description="HAMP" evidence="13">
    <location>
        <begin position="204"/>
        <end position="257"/>
    </location>
</feature>
<proteinExistence type="predicted"/>
<dbReference type="Pfam" id="PF02518">
    <property type="entry name" value="HATPase_c"/>
    <property type="match status" value="1"/>
</dbReference>
<evidence type="ECO:0000256" key="3">
    <source>
        <dbReference type="ARBA" id="ARBA00012438"/>
    </source>
</evidence>
<dbReference type="EMBL" id="VKAC01000009">
    <property type="protein sequence ID" value="TXR55357.1"/>
    <property type="molecule type" value="Genomic_DNA"/>
</dbReference>
<name>A0A5C8ZC39_9ACTN</name>
<evidence type="ECO:0000256" key="4">
    <source>
        <dbReference type="ARBA" id="ARBA00022553"/>
    </source>
</evidence>
<evidence type="ECO:0000256" key="5">
    <source>
        <dbReference type="ARBA" id="ARBA00022679"/>
    </source>
</evidence>
<keyword evidence="7" id="KW-0418">Kinase</keyword>
<comment type="caution">
    <text evidence="14">The sequence shown here is derived from an EMBL/GenBank/DDBJ whole genome shotgun (WGS) entry which is preliminary data.</text>
</comment>
<evidence type="ECO:0000256" key="8">
    <source>
        <dbReference type="ARBA" id="ARBA00022989"/>
    </source>
</evidence>
<accession>A0A5C8ZC39</accession>
<keyword evidence="5" id="KW-0808">Transferase</keyword>
<feature type="domain" description="Histidine kinase" evidence="12">
    <location>
        <begin position="265"/>
        <end position="477"/>
    </location>
</feature>
<dbReference type="CDD" id="cd06225">
    <property type="entry name" value="HAMP"/>
    <property type="match status" value="1"/>
</dbReference>
<dbReference type="SMART" id="SM00387">
    <property type="entry name" value="HATPase_c"/>
    <property type="match status" value="1"/>
</dbReference>
<dbReference type="InterPro" id="IPR004358">
    <property type="entry name" value="Sig_transdc_His_kin-like_C"/>
</dbReference>
<feature type="transmembrane region" description="Helical" evidence="11">
    <location>
        <begin position="180"/>
        <end position="203"/>
    </location>
</feature>
<dbReference type="Gene3D" id="3.30.565.10">
    <property type="entry name" value="Histidine kinase-like ATPase, C-terminal domain"/>
    <property type="match status" value="1"/>
</dbReference>
<dbReference type="PROSITE" id="PS50885">
    <property type="entry name" value="HAMP"/>
    <property type="match status" value="1"/>
</dbReference>
<dbReference type="SMART" id="SM00388">
    <property type="entry name" value="HisKA"/>
    <property type="match status" value="1"/>
</dbReference>
<dbReference type="InterPro" id="IPR003594">
    <property type="entry name" value="HATPase_dom"/>
</dbReference>
<evidence type="ECO:0000259" key="13">
    <source>
        <dbReference type="PROSITE" id="PS50885"/>
    </source>
</evidence>
<comment type="subcellular location">
    <subcellularLocation>
        <location evidence="2">Cell membrane</location>
    </subcellularLocation>
</comment>
<dbReference type="Proteomes" id="UP000321234">
    <property type="component" value="Unassembled WGS sequence"/>
</dbReference>
<dbReference type="Pfam" id="PF00672">
    <property type="entry name" value="HAMP"/>
    <property type="match status" value="1"/>
</dbReference>
<evidence type="ECO:0000256" key="2">
    <source>
        <dbReference type="ARBA" id="ARBA00004236"/>
    </source>
</evidence>
<dbReference type="Gene3D" id="6.10.340.10">
    <property type="match status" value="1"/>
</dbReference>
<dbReference type="InterPro" id="IPR003661">
    <property type="entry name" value="HisK_dim/P_dom"/>
</dbReference>
<dbReference type="AlphaFoldDB" id="A0A5C8ZC39"/>
<evidence type="ECO:0000256" key="1">
    <source>
        <dbReference type="ARBA" id="ARBA00000085"/>
    </source>
</evidence>
<evidence type="ECO:0000256" key="9">
    <source>
        <dbReference type="ARBA" id="ARBA00023012"/>
    </source>
</evidence>
<feature type="transmembrane region" description="Helical" evidence="11">
    <location>
        <begin position="29"/>
        <end position="50"/>
    </location>
</feature>
<keyword evidence="9" id="KW-0902">Two-component regulatory system</keyword>
<dbReference type="GO" id="GO:0000155">
    <property type="term" value="F:phosphorelay sensor kinase activity"/>
    <property type="evidence" value="ECO:0007669"/>
    <property type="project" value="InterPro"/>
</dbReference>